<accession>J0NVV0</accession>
<keyword evidence="2 6" id="KW-0812">Transmembrane</keyword>
<sequence length="374" mass="38211">MGYQTAPLVMEARVGIRRTLGIIGAASAVLALGAASAPCAHAAMETRVIEEYMIAESVRDSWSVSITDSQQVLTQEQCEELGANAQTVFSTNEEVTISFTRFVGAGGSNRCEASLRAELNKTPLMQKTGTKTTLALKTAIPGSVMTTLGMTTREAKATVFDAGIVESSDGAEIERDFDGWETAKWKNASGDLSITYDSALANRNSGAKASPTNNAAGQNTSGDPSNGMPLAIAAIIVGVIVIAAVAGAVVIVTRSRRAQAGPGNQVMGPYTGGPGARESSAQGYGQSPGYGQTQGYGQSPGYGQSQGYGQPLGAQAPVAGGKRTPNAPGAVPPPFSAGPPGAPTAPSASPQEQDLPPVPAPPEQRSPFAPDEDS</sequence>
<evidence type="ECO:0000313" key="8">
    <source>
        <dbReference type="EMBL" id="EJF51594.1"/>
    </source>
</evidence>
<evidence type="ECO:0000256" key="4">
    <source>
        <dbReference type="ARBA" id="ARBA00023136"/>
    </source>
</evidence>
<feature type="compositionally biased region" description="Gly residues" evidence="5">
    <location>
        <begin position="286"/>
        <end position="306"/>
    </location>
</feature>
<keyword evidence="4 6" id="KW-0472">Membrane</keyword>
<evidence type="ECO:0000256" key="1">
    <source>
        <dbReference type="ARBA" id="ARBA00004370"/>
    </source>
</evidence>
<keyword evidence="3 6" id="KW-1133">Transmembrane helix</keyword>
<evidence type="ECO:0000256" key="3">
    <source>
        <dbReference type="ARBA" id="ARBA00022989"/>
    </source>
</evidence>
<keyword evidence="7" id="KW-0732">Signal</keyword>
<dbReference type="AlphaFoldDB" id="J0NVV0"/>
<feature type="region of interest" description="Disordered" evidence="5">
    <location>
        <begin position="204"/>
        <end position="224"/>
    </location>
</feature>
<organism evidence="8 9">
    <name type="scientific">Schaalia georgiae F0490</name>
    <dbReference type="NCBI Taxonomy" id="1125717"/>
    <lineage>
        <taxon>Bacteria</taxon>
        <taxon>Bacillati</taxon>
        <taxon>Actinomycetota</taxon>
        <taxon>Actinomycetes</taxon>
        <taxon>Actinomycetales</taxon>
        <taxon>Actinomycetaceae</taxon>
        <taxon>Schaalia</taxon>
    </lineage>
</organism>
<evidence type="ECO:0000256" key="2">
    <source>
        <dbReference type="ARBA" id="ARBA00022692"/>
    </source>
</evidence>
<dbReference type="InterPro" id="IPR026910">
    <property type="entry name" value="Shisa"/>
</dbReference>
<feature type="chain" id="PRO_5003737295" evidence="7">
    <location>
        <begin position="43"/>
        <end position="374"/>
    </location>
</feature>
<comment type="subcellular location">
    <subcellularLocation>
        <location evidence="1">Membrane</location>
    </subcellularLocation>
</comment>
<evidence type="ECO:0000256" key="5">
    <source>
        <dbReference type="SAM" id="MobiDB-lite"/>
    </source>
</evidence>
<name>J0NVV0_9ACTO</name>
<reference evidence="8 9" key="1">
    <citation type="submission" date="2012-05" db="EMBL/GenBank/DDBJ databases">
        <authorList>
            <person name="Harkins D.M."/>
            <person name="Madupu R."/>
            <person name="Durkin A.S."/>
            <person name="Torralba M."/>
            <person name="Methe B."/>
            <person name="Sutton G.G."/>
            <person name="Nelson K.E."/>
        </authorList>
    </citation>
    <scope>NUCLEOTIDE SEQUENCE [LARGE SCALE GENOMIC DNA]</scope>
    <source>
        <strain evidence="8 9">F0490</strain>
    </source>
</reference>
<feature type="region of interest" description="Disordered" evidence="5">
    <location>
        <begin position="260"/>
        <end position="374"/>
    </location>
</feature>
<dbReference type="EMBL" id="AKFS01000021">
    <property type="protein sequence ID" value="EJF51594.1"/>
    <property type="molecule type" value="Genomic_DNA"/>
</dbReference>
<feature type="transmembrane region" description="Helical" evidence="6">
    <location>
        <begin position="230"/>
        <end position="252"/>
    </location>
</feature>
<evidence type="ECO:0000313" key="9">
    <source>
        <dbReference type="Proteomes" id="UP000004578"/>
    </source>
</evidence>
<evidence type="ECO:0000256" key="6">
    <source>
        <dbReference type="SAM" id="Phobius"/>
    </source>
</evidence>
<protein>
    <submittedName>
        <fullName evidence="8">Uncharacterized protein</fullName>
    </submittedName>
</protein>
<feature type="compositionally biased region" description="Pro residues" evidence="5">
    <location>
        <begin position="330"/>
        <end position="343"/>
    </location>
</feature>
<proteinExistence type="predicted"/>
<dbReference type="OrthoDB" id="9994631at2"/>
<gene>
    <name evidence="8" type="ORF">HMPREF1317_0761</name>
</gene>
<dbReference type="PATRIC" id="fig|1125717.3.peg.140"/>
<dbReference type="PANTHER" id="PTHR31395:SF23">
    <property type="entry name" value="GEO05642P1"/>
    <property type="match status" value="1"/>
</dbReference>
<keyword evidence="9" id="KW-1185">Reference proteome</keyword>
<feature type="signal peptide" evidence="7">
    <location>
        <begin position="1"/>
        <end position="42"/>
    </location>
</feature>
<dbReference type="PANTHER" id="PTHR31395">
    <property type="entry name" value="SHISA"/>
    <property type="match status" value="1"/>
</dbReference>
<dbReference type="GO" id="GO:0016020">
    <property type="term" value="C:membrane"/>
    <property type="evidence" value="ECO:0007669"/>
    <property type="project" value="UniProtKB-SubCell"/>
</dbReference>
<dbReference type="Proteomes" id="UP000004578">
    <property type="component" value="Unassembled WGS sequence"/>
</dbReference>
<comment type="caution">
    <text evidence="8">The sequence shown here is derived from an EMBL/GenBank/DDBJ whole genome shotgun (WGS) entry which is preliminary data.</text>
</comment>
<evidence type="ECO:0000256" key="7">
    <source>
        <dbReference type="SAM" id="SignalP"/>
    </source>
</evidence>